<dbReference type="InterPro" id="IPR057135">
    <property type="entry name" value="At4g27190-like_LRR"/>
</dbReference>
<dbReference type="AlphaFoldDB" id="A0AAD8HQ28"/>
<evidence type="ECO:0000256" key="1">
    <source>
        <dbReference type="ARBA" id="ARBA00022821"/>
    </source>
</evidence>
<dbReference type="PROSITE" id="PS50882">
    <property type="entry name" value="YTH"/>
    <property type="match status" value="1"/>
</dbReference>
<reference evidence="3" key="2">
    <citation type="submission" date="2023-05" db="EMBL/GenBank/DDBJ databases">
        <authorList>
            <person name="Schelkunov M.I."/>
        </authorList>
    </citation>
    <scope>NUCLEOTIDE SEQUENCE</scope>
    <source>
        <strain evidence="3">Hsosn_3</strain>
        <tissue evidence="3">Leaf</tissue>
    </source>
</reference>
<name>A0AAD8HQ28_9APIA</name>
<evidence type="ECO:0000259" key="2">
    <source>
        <dbReference type="PROSITE" id="PS50882"/>
    </source>
</evidence>
<dbReference type="GO" id="GO:0003723">
    <property type="term" value="F:RNA binding"/>
    <property type="evidence" value="ECO:0007669"/>
    <property type="project" value="InterPro"/>
</dbReference>
<dbReference type="InterPro" id="IPR032675">
    <property type="entry name" value="LRR_dom_sf"/>
</dbReference>
<feature type="domain" description="YTH" evidence="2">
    <location>
        <begin position="375"/>
        <end position="426"/>
    </location>
</feature>
<organism evidence="3 4">
    <name type="scientific">Heracleum sosnowskyi</name>
    <dbReference type="NCBI Taxonomy" id="360622"/>
    <lineage>
        <taxon>Eukaryota</taxon>
        <taxon>Viridiplantae</taxon>
        <taxon>Streptophyta</taxon>
        <taxon>Embryophyta</taxon>
        <taxon>Tracheophyta</taxon>
        <taxon>Spermatophyta</taxon>
        <taxon>Magnoliopsida</taxon>
        <taxon>eudicotyledons</taxon>
        <taxon>Gunneridae</taxon>
        <taxon>Pentapetalae</taxon>
        <taxon>asterids</taxon>
        <taxon>campanulids</taxon>
        <taxon>Apiales</taxon>
        <taxon>Apiaceae</taxon>
        <taxon>Apioideae</taxon>
        <taxon>apioid superclade</taxon>
        <taxon>Tordylieae</taxon>
        <taxon>Tordyliinae</taxon>
        <taxon>Heracleum</taxon>
    </lineage>
</organism>
<sequence length="426" mass="48481">MKADFLDEVVVFPSLEYFLGNVLAETVSDIWGEYYHSEDNVSSFCNLKTLKVYQFQKLETVIPPAMLNRMRNLESIHIRDCTSLRNVFPPCIARDLIRFKSMVVSHCGVMTEIIGADEQEINDGIVFPELTVLQLEYLPKLTSFWCYQTRGDNNYRVEFPNLVNLELKCEEINLGSFGMDYFTCPRLEVLKVGKCGYSTLFTFSALTSLPQLQELEISDCSLLEEIVEGARGGEDSATDKKTITVLQLKSIILTDLPNLKSFISSVNYEFHMPDLKKVNINNCGFSTLFTCSFFRKLHQLAELYVSKCLLLECIVDDVGDDDETSFTDDKTITFSGLADFQLAWLPILKCFSSSSSYAFSMPALSIFLLHHCPRIEFFTFLKTSTSTVRVYTELGIWESTPYLNDYIKQKYKRGSSLSDSAIVLKS</sequence>
<evidence type="ECO:0000313" key="4">
    <source>
        <dbReference type="Proteomes" id="UP001237642"/>
    </source>
</evidence>
<dbReference type="Gene3D" id="3.80.10.10">
    <property type="entry name" value="Ribonuclease Inhibitor"/>
    <property type="match status" value="2"/>
</dbReference>
<dbReference type="PANTHER" id="PTHR33463:SF204">
    <property type="entry name" value="NB-ARC DOMAIN-CONTAINING PROTEIN"/>
    <property type="match status" value="1"/>
</dbReference>
<proteinExistence type="predicted"/>
<gene>
    <name evidence="3" type="ORF">POM88_037347</name>
</gene>
<dbReference type="SUPFAM" id="SSF52047">
    <property type="entry name" value="RNI-like"/>
    <property type="match status" value="1"/>
</dbReference>
<dbReference type="InterPro" id="IPR007275">
    <property type="entry name" value="YTH_domain"/>
</dbReference>
<dbReference type="PANTHER" id="PTHR33463">
    <property type="entry name" value="NB-ARC DOMAIN-CONTAINING PROTEIN-RELATED"/>
    <property type="match status" value="1"/>
</dbReference>
<comment type="caution">
    <text evidence="3">The sequence shown here is derived from an EMBL/GenBank/DDBJ whole genome shotgun (WGS) entry which is preliminary data.</text>
</comment>
<dbReference type="Proteomes" id="UP001237642">
    <property type="component" value="Unassembled WGS sequence"/>
</dbReference>
<dbReference type="EMBL" id="JAUIZM010000008">
    <property type="protein sequence ID" value="KAK1371255.1"/>
    <property type="molecule type" value="Genomic_DNA"/>
</dbReference>
<keyword evidence="1" id="KW-0611">Plant defense</keyword>
<dbReference type="InterPro" id="IPR050905">
    <property type="entry name" value="Plant_NBS-LRR"/>
</dbReference>
<keyword evidence="4" id="KW-1185">Reference proteome</keyword>
<dbReference type="Pfam" id="PF23247">
    <property type="entry name" value="LRR_RPS2"/>
    <property type="match status" value="2"/>
</dbReference>
<reference evidence="3" key="1">
    <citation type="submission" date="2023-02" db="EMBL/GenBank/DDBJ databases">
        <title>Genome of toxic invasive species Heracleum sosnowskyi carries increased number of genes despite the absence of recent whole-genome duplications.</title>
        <authorList>
            <person name="Schelkunov M."/>
            <person name="Shtratnikova V."/>
            <person name="Makarenko M."/>
            <person name="Klepikova A."/>
            <person name="Omelchenko D."/>
            <person name="Novikova G."/>
            <person name="Obukhova E."/>
            <person name="Bogdanov V."/>
            <person name="Penin A."/>
            <person name="Logacheva M."/>
        </authorList>
    </citation>
    <scope>NUCLEOTIDE SEQUENCE</scope>
    <source>
        <strain evidence="3">Hsosn_3</strain>
        <tissue evidence="3">Leaf</tissue>
    </source>
</reference>
<accession>A0AAD8HQ28</accession>
<evidence type="ECO:0000313" key="3">
    <source>
        <dbReference type="EMBL" id="KAK1371255.1"/>
    </source>
</evidence>
<protein>
    <recommendedName>
        <fullName evidence="2">YTH domain-containing protein</fullName>
    </recommendedName>
</protein>